<dbReference type="EMBL" id="CAJJDP010000014">
    <property type="protein sequence ID" value="CAD8142939.1"/>
    <property type="molecule type" value="Genomic_DNA"/>
</dbReference>
<comment type="caution">
    <text evidence="2">The sequence shown here is derived from an EMBL/GenBank/DDBJ whole genome shotgun (WGS) entry which is preliminary data.</text>
</comment>
<evidence type="ECO:0000256" key="1">
    <source>
        <dbReference type="SAM" id="Phobius"/>
    </source>
</evidence>
<dbReference type="Proteomes" id="UP000683925">
    <property type="component" value="Unassembled WGS sequence"/>
</dbReference>
<gene>
    <name evidence="2" type="ORF">POCTA_138.1.T0140229</name>
</gene>
<keyword evidence="1" id="KW-0812">Transmembrane</keyword>
<feature type="transmembrane region" description="Helical" evidence="1">
    <location>
        <begin position="43"/>
        <end position="63"/>
    </location>
</feature>
<protein>
    <submittedName>
        <fullName evidence="2">Uncharacterized protein</fullName>
    </submittedName>
</protein>
<proteinExistence type="predicted"/>
<evidence type="ECO:0000313" key="2">
    <source>
        <dbReference type="EMBL" id="CAD8142939.1"/>
    </source>
</evidence>
<accession>A0A8S1SU95</accession>
<organism evidence="2 3">
    <name type="scientific">Paramecium octaurelia</name>
    <dbReference type="NCBI Taxonomy" id="43137"/>
    <lineage>
        <taxon>Eukaryota</taxon>
        <taxon>Sar</taxon>
        <taxon>Alveolata</taxon>
        <taxon>Ciliophora</taxon>
        <taxon>Intramacronucleata</taxon>
        <taxon>Oligohymenophorea</taxon>
        <taxon>Peniculida</taxon>
        <taxon>Parameciidae</taxon>
        <taxon>Paramecium</taxon>
    </lineage>
</organism>
<keyword evidence="3" id="KW-1185">Reference proteome</keyword>
<keyword evidence="1" id="KW-1133">Transmembrane helix</keyword>
<evidence type="ECO:0000313" key="3">
    <source>
        <dbReference type="Proteomes" id="UP000683925"/>
    </source>
</evidence>
<keyword evidence="1" id="KW-0472">Membrane</keyword>
<name>A0A8S1SU95_PAROT</name>
<sequence>MEFRRPKVYEELTQQYNTHTLVAFRNLASTSTNYSILLNNKKFIIKFQFLYDLIFFNFLFALFG</sequence>
<dbReference type="AlphaFoldDB" id="A0A8S1SU95"/>
<reference evidence="2" key="1">
    <citation type="submission" date="2021-01" db="EMBL/GenBank/DDBJ databases">
        <authorList>
            <consortium name="Genoscope - CEA"/>
            <person name="William W."/>
        </authorList>
    </citation>
    <scope>NUCLEOTIDE SEQUENCE</scope>
</reference>